<keyword evidence="3" id="KW-1185">Reference proteome</keyword>
<sequence>MTTTQRRSKRIAIANNKGGTGKTSTTVNLAAALAEAGFTVLVIDLDPQANAGRRLAVKPDSHLATVSDVLKALAERPNADLAGCASDAFTEIGWPAPYNEHIVLLPSRTDLENRATLEAGQLGAVHRLDVALDGADDEFDVVLIDCPPNLGHLTQNALAASDAALCVMDPELDGIEGAIALRDFIKSNRNKLANSQLEVVGYIVNRVDTRTGAHKFQTEESIPEAFGEHLWTPMLPERVAMKDAADADPPRPLRALGRDGQAMAERFAELARQLSERVGLTTSAAAGVK</sequence>
<comment type="caution">
    <text evidence="2">The sequence shown here is derived from an EMBL/GenBank/DDBJ whole genome shotgun (WGS) entry which is preliminary data.</text>
</comment>
<feature type="domain" description="AAA" evidence="1">
    <location>
        <begin position="9"/>
        <end position="198"/>
    </location>
</feature>
<gene>
    <name evidence="2" type="ORF">GCM10010412_098400</name>
</gene>
<protein>
    <submittedName>
        <fullName evidence="2">ParA family protein</fullName>
    </submittedName>
</protein>
<evidence type="ECO:0000313" key="2">
    <source>
        <dbReference type="EMBL" id="GAA2700956.1"/>
    </source>
</evidence>
<evidence type="ECO:0000259" key="1">
    <source>
        <dbReference type="Pfam" id="PF13614"/>
    </source>
</evidence>
<dbReference type="RefSeq" id="WP_346157786.1">
    <property type="nucleotide sequence ID" value="NZ_BAAATE010000063.1"/>
</dbReference>
<dbReference type="PANTHER" id="PTHR13696:SF52">
    <property type="entry name" value="PARA FAMILY PROTEIN CT_582"/>
    <property type="match status" value="1"/>
</dbReference>
<name>A0ABP6FTY2_9ACTN</name>
<organism evidence="2 3">
    <name type="scientific">Nonomuraea recticatena</name>
    <dbReference type="NCBI Taxonomy" id="46178"/>
    <lineage>
        <taxon>Bacteria</taxon>
        <taxon>Bacillati</taxon>
        <taxon>Actinomycetota</taxon>
        <taxon>Actinomycetes</taxon>
        <taxon>Streptosporangiales</taxon>
        <taxon>Streptosporangiaceae</taxon>
        <taxon>Nonomuraea</taxon>
    </lineage>
</organism>
<evidence type="ECO:0000313" key="3">
    <source>
        <dbReference type="Proteomes" id="UP001501666"/>
    </source>
</evidence>
<dbReference type="InterPro" id="IPR050678">
    <property type="entry name" value="DNA_Partitioning_ATPase"/>
</dbReference>
<dbReference type="InterPro" id="IPR027417">
    <property type="entry name" value="P-loop_NTPase"/>
</dbReference>
<dbReference type="Pfam" id="PF13614">
    <property type="entry name" value="AAA_31"/>
    <property type="match status" value="1"/>
</dbReference>
<dbReference type="InterPro" id="IPR025669">
    <property type="entry name" value="AAA_dom"/>
</dbReference>
<accession>A0ABP6FTY2</accession>
<dbReference type="CDD" id="cd02042">
    <property type="entry name" value="ParAB_family"/>
    <property type="match status" value="1"/>
</dbReference>
<dbReference type="Proteomes" id="UP001501666">
    <property type="component" value="Unassembled WGS sequence"/>
</dbReference>
<dbReference type="PANTHER" id="PTHR13696">
    <property type="entry name" value="P-LOOP CONTAINING NUCLEOSIDE TRIPHOSPHATE HYDROLASE"/>
    <property type="match status" value="1"/>
</dbReference>
<proteinExistence type="predicted"/>
<reference evidence="3" key="1">
    <citation type="journal article" date="2019" name="Int. J. Syst. Evol. Microbiol.">
        <title>The Global Catalogue of Microorganisms (GCM) 10K type strain sequencing project: providing services to taxonomists for standard genome sequencing and annotation.</title>
        <authorList>
            <consortium name="The Broad Institute Genomics Platform"/>
            <consortium name="The Broad Institute Genome Sequencing Center for Infectious Disease"/>
            <person name="Wu L."/>
            <person name="Ma J."/>
        </authorList>
    </citation>
    <scope>NUCLEOTIDE SEQUENCE [LARGE SCALE GENOMIC DNA]</scope>
    <source>
        <strain evidence="3">JCM 6835</strain>
    </source>
</reference>
<dbReference type="SUPFAM" id="SSF52540">
    <property type="entry name" value="P-loop containing nucleoside triphosphate hydrolases"/>
    <property type="match status" value="1"/>
</dbReference>
<dbReference type="EMBL" id="BAAATE010000063">
    <property type="protein sequence ID" value="GAA2700956.1"/>
    <property type="molecule type" value="Genomic_DNA"/>
</dbReference>
<dbReference type="Gene3D" id="3.40.50.300">
    <property type="entry name" value="P-loop containing nucleotide triphosphate hydrolases"/>
    <property type="match status" value="1"/>
</dbReference>